<evidence type="ECO:0000256" key="1">
    <source>
        <dbReference type="SAM" id="MobiDB-lite"/>
    </source>
</evidence>
<keyword evidence="3" id="KW-1185">Reference proteome</keyword>
<gene>
    <name evidence="2" type="ORF">PILCRDRAFT_417131</name>
</gene>
<protein>
    <submittedName>
        <fullName evidence="2">Uncharacterized protein</fullName>
    </submittedName>
</protein>
<name>A0A0C3FWN0_PILCF</name>
<organism evidence="2 3">
    <name type="scientific">Piloderma croceum (strain F 1598)</name>
    <dbReference type="NCBI Taxonomy" id="765440"/>
    <lineage>
        <taxon>Eukaryota</taxon>
        <taxon>Fungi</taxon>
        <taxon>Dikarya</taxon>
        <taxon>Basidiomycota</taxon>
        <taxon>Agaricomycotina</taxon>
        <taxon>Agaricomycetes</taxon>
        <taxon>Agaricomycetidae</taxon>
        <taxon>Atheliales</taxon>
        <taxon>Atheliaceae</taxon>
        <taxon>Piloderma</taxon>
    </lineage>
</organism>
<dbReference type="HOGENOM" id="CLU_2606859_0_0_1"/>
<reference evidence="2 3" key="1">
    <citation type="submission" date="2014-04" db="EMBL/GenBank/DDBJ databases">
        <authorList>
            <consortium name="DOE Joint Genome Institute"/>
            <person name="Kuo A."/>
            <person name="Tarkka M."/>
            <person name="Buscot F."/>
            <person name="Kohler A."/>
            <person name="Nagy L.G."/>
            <person name="Floudas D."/>
            <person name="Copeland A."/>
            <person name="Barry K.W."/>
            <person name="Cichocki N."/>
            <person name="Veneault-Fourrey C."/>
            <person name="LaButti K."/>
            <person name="Lindquist E.A."/>
            <person name="Lipzen A."/>
            <person name="Lundell T."/>
            <person name="Morin E."/>
            <person name="Murat C."/>
            <person name="Sun H."/>
            <person name="Tunlid A."/>
            <person name="Henrissat B."/>
            <person name="Grigoriev I.V."/>
            <person name="Hibbett D.S."/>
            <person name="Martin F."/>
            <person name="Nordberg H.P."/>
            <person name="Cantor M.N."/>
            <person name="Hua S.X."/>
        </authorList>
    </citation>
    <scope>NUCLEOTIDE SEQUENCE [LARGE SCALE GENOMIC DNA]</scope>
    <source>
        <strain evidence="2 3">F 1598</strain>
    </source>
</reference>
<proteinExistence type="predicted"/>
<evidence type="ECO:0000313" key="2">
    <source>
        <dbReference type="EMBL" id="KIM83904.1"/>
    </source>
</evidence>
<dbReference type="AlphaFoldDB" id="A0A0C3FWN0"/>
<sequence>MNGESTDLLSATHIDVGESHGGSNSNFSAPKINTYINKPQRLFNRVIWEIMEYTRVSNEPLRHERYDSVTVRQPAHDKV</sequence>
<feature type="region of interest" description="Disordered" evidence="1">
    <location>
        <begin position="1"/>
        <end position="31"/>
    </location>
</feature>
<evidence type="ECO:0000313" key="3">
    <source>
        <dbReference type="Proteomes" id="UP000054166"/>
    </source>
</evidence>
<accession>A0A0C3FWN0</accession>
<dbReference type="Proteomes" id="UP000054166">
    <property type="component" value="Unassembled WGS sequence"/>
</dbReference>
<reference evidence="3" key="2">
    <citation type="submission" date="2015-01" db="EMBL/GenBank/DDBJ databases">
        <title>Evolutionary Origins and Diversification of the Mycorrhizal Mutualists.</title>
        <authorList>
            <consortium name="DOE Joint Genome Institute"/>
            <consortium name="Mycorrhizal Genomics Consortium"/>
            <person name="Kohler A."/>
            <person name="Kuo A."/>
            <person name="Nagy L.G."/>
            <person name="Floudas D."/>
            <person name="Copeland A."/>
            <person name="Barry K.W."/>
            <person name="Cichocki N."/>
            <person name="Veneault-Fourrey C."/>
            <person name="LaButti K."/>
            <person name="Lindquist E.A."/>
            <person name="Lipzen A."/>
            <person name="Lundell T."/>
            <person name="Morin E."/>
            <person name="Murat C."/>
            <person name="Riley R."/>
            <person name="Ohm R."/>
            <person name="Sun H."/>
            <person name="Tunlid A."/>
            <person name="Henrissat B."/>
            <person name="Grigoriev I.V."/>
            <person name="Hibbett D.S."/>
            <person name="Martin F."/>
        </authorList>
    </citation>
    <scope>NUCLEOTIDE SEQUENCE [LARGE SCALE GENOMIC DNA]</scope>
    <source>
        <strain evidence="3">F 1598</strain>
    </source>
</reference>
<dbReference type="InParanoid" id="A0A0C3FWN0"/>
<dbReference type="EMBL" id="KN832989">
    <property type="protein sequence ID" value="KIM83904.1"/>
    <property type="molecule type" value="Genomic_DNA"/>
</dbReference>